<name>A0ABW0EBJ3_9BACT</name>
<evidence type="ECO:0000313" key="3">
    <source>
        <dbReference type="Proteomes" id="UP001596161"/>
    </source>
</evidence>
<sequence length="240" mass="27908">MKFYRILFILFSLSFFAGEVRAQEVIPCRYPLQVSADSLVNFVRKDFEWRTGKPTQIEPEDWKMYFYDNTRGIDFTSAYNQAQQFLLEKLGREVFCRYTDLMLNSFEINPTNSNEFYLTYYLQLPNLENPKQIGYMQFNYEVVPLKFTFNLQPDNTLRTTVPTNVPECNNQPDCGITITKERALQIARAKEIITNNVDYFIETDGRDWVIRTSPNGGKTVIAHRINLQTGAVSGPLTVVK</sequence>
<organism evidence="2 3">
    <name type="scientific">Adhaeribacter terreus</name>
    <dbReference type="NCBI Taxonomy" id="529703"/>
    <lineage>
        <taxon>Bacteria</taxon>
        <taxon>Pseudomonadati</taxon>
        <taxon>Bacteroidota</taxon>
        <taxon>Cytophagia</taxon>
        <taxon>Cytophagales</taxon>
        <taxon>Hymenobacteraceae</taxon>
        <taxon>Adhaeribacter</taxon>
    </lineage>
</organism>
<evidence type="ECO:0008006" key="4">
    <source>
        <dbReference type="Google" id="ProtNLM"/>
    </source>
</evidence>
<evidence type="ECO:0000256" key="1">
    <source>
        <dbReference type="SAM" id="SignalP"/>
    </source>
</evidence>
<gene>
    <name evidence="2" type="ORF">ACFPIB_08220</name>
</gene>
<keyword evidence="3" id="KW-1185">Reference proteome</keyword>
<keyword evidence="1" id="KW-0732">Signal</keyword>
<reference evidence="3" key="1">
    <citation type="journal article" date="2019" name="Int. J. Syst. Evol. Microbiol.">
        <title>The Global Catalogue of Microorganisms (GCM) 10K type strain sequencing project: providing services to taxonomists for standard genome sequencing and annotation.</title>
        <authorList>
            <consortium name="The Broad Institute Genomics Platform"/>
            <consortium name="The Broad Institute Genome Sequencing Center for Infectious Disease"/>
            <person name="Wu L."/>
            <person name="Ma J."/>
        </authorList>
    </citation>
    <scope>NUCLEOTIDE SEQUENCE [LARGE SCALE GENOMIC DNA]</scope>
    <source>
        <strain evidence="3">KACC 12602</strain>
    </source>
</reference>
<accession>A0ABW0EBJ3</accession>
<evidence type="ECO:0000313" key="2">
    <source>
        <dbReference type="EMBL" id="MFC5270588.1"/>
    </source>
</evidence>
<feature type="chain" id="PRO_5045770955" description="PepSY domain-containing protein" evidence="1">
    <location>
        <begin position="23"/>
        <end position="240"/>
    </location>
</feature>
<dbReference type="Proteomes" id="UP001596161">
    <property type="component" value="Unassembled WGS sequence"/>
</dbReference>
<protein>
    <recommendedName>
        <fullName evidence="4">PepSY domain-containing protein</fullName>
    </recommendedName>
</protein>
<comment type="caution">
    <text evidence="2">The sequence shown here is derived from an EMBL/GenBank/DDBJ whole genome shotgun (WGS) entry which is preliminary data.</text>
</comment>
<feature type="signal peptide" evidence="1">
    <location>
        <begin position="1"/>
        <end position="22"/>
    </location>
</feature>
<dbReference type="RefSeq" id="WP_378016955.1">
    <property type="nucleotide sequence ID" value="NZ_JBHSKT010000004.1"/>
</dbReference>
<dbReference type="EMBL" id="JBHSKT010000004">
    <property type="protein sequence ID" value="MFC5270588.1"/>
    <property type="molecule type" value="Genomic_DNA"/>
</dbReference>
<proteinExistence type="predicted"/>